<organism evidence="2 3">
    <name type="scientific">Bradyrhizobium canariense</name>
    <dbReference type="NCBI Taxonomy" id="255045"/>
    <lineage>
        <taxon>Bacteria</taxon>
        <taxon>Pseudomonadati</taxon>
        <taxon>Pseudomonadota</taxon>
        <taxon>Alphaproteobacteria</taxon>
        <taxon>Hyphomicrobiales</taxon>
        <taxon>Nitrobacteraceae</taxon>
        <taxon>Bradyrhizobium</taxon>
    </lineage>
</organism>
<keyword evidence="1" id="KW-0812">Transmembrane</keyword>
<dbReference type="InterPro" id="IPR009732">
    <property type="entry name" value="DUF1304"/>
</dbReference>
<feature type="transmembrane region" description="Helical" evidence="1">
    <location>
        <begin position="28"/>
        <end position="54"/>
    </location>
</feature>
<protein>
    <recommendedName>
        <fullName evidence="4">DUF1304 domain-containing protein</fullName>
    </recommendedName>
</protein>
<feature type="transmembrane region" description="Helical" evidence="1">
    <location>
        <begin position="75"/>
        <end position="96"/>
    </location>
</feature>
<gene>
    <name evidence="2" type="ORF">BST63_33095</name>
</gene>
<accession>A0ABX3WTX5</accession>
<sequence>MASKHAIALATPAVLASTRKLTLGELNLIWIANILVALVAALHAYFLILEMLLWDKPQGLKVFRNTPEKAAITKVLAANQGLYNGFLAAGLVWGLVHGNPAFAFQIKAFFLLCVIVAGASGAATVSTRILIVQALPAALALLALFLT</sequence>
<feature type="transmembrane region" description="Helical" evidence="1">
    <location>
        <begin position="102"/>
        <end position="122"/>
    </location>
</feature>
<dbReference type="Proteomes" id="UP000193884">
    <property type="component" value="Unassembled WGS sequence"/>
</dbReference>
<name>A0ABX3WTX5_9BRAD</name>
<dbReference type="PANTHER" id="PTHR38446:SF1">
    <property type="entry name" value="BLL0914 PROTEIN"/>
    <property type="match status" value="1"/>
</dbReference>
<keyword evidence="3" id="KW-1185">Reference proteome</keyword>
<keyword evidence="1" id="KW-0472">Membrane</keyword>
<evidence type="ECO:0000313" key="2">
    <source>
        <dbReference type="EMBL" id="OSJ22001.1"/>
    </source>
</evidence>
<comment type="caution">
    <text evidence="2">The sequence shown here is derived from an EMBL/GenBank/DDBJ whole genome shotgun (WGS) entry which is preliminary data.</text>
</comment>
<evidence type="ECO:0000256" key="1">
    <source>
        <dbReference type="SAM" id="Phobius"/>
    </source>
</evidence>
<dbReference type="Pfam" id="PF06993">
    <property type="entry name" value="DUF1304"/>
    <property type="match status" value="1"/>
</dbReference>
<evidence type="ECO:0000313" key="3">
    <source>
        <dbReference type="Proteomes" id="UP000193884"/>
    </source>
</evidence>
<keyword evidence="1" id="KW-1133">Transmembrane helix</keyword>
<reference evidence="2 3" key="1">
    <citation type="submission" date="2017-03" db="EMBL/GenBank/DDBJ databases">
        <title>Whole genome sequences of fourteen strains of Bradyrhizobium canariense and one strain of Bradyrhizobium japonicum isolated from Lupinus (Papilionoideae: Genisteae) species in Algeria.</title>
        <authorList>
            <person name="Crovadore J."/>
            <person name="Chekireb D."/>
            <person name="Brachmann A."/>
            <person name="Chablais R."/>
            <person name="Cochard B."/>
            <person name="Lefort F."/>
        </authorList>
    </citation>
    <scope>NUCLEOTIDE SEQUENCE [LARGE SCALE GENOMIC DNA]</scope>
    <source>
        <strain evidence="2 3">UBMAN05</strain>
    </source>
</reference>
<dbReference type="PANTHER" id="PTHR38446">
    <property type="entry name" value="BLL0914 PROTEIN"/>
    <property type="match status" value="1"/>
</dbReference>
<proteinExistence type="predicted"/>
<evidence type="ECO:0008006" key="4">
    <source>
        <dbReference type="Google" id="ProtNLM"/>
    </source>
</evidence>
<dbReference type="EMBL" id="NAFK01000176">
    <property type="protein sequence ID" value="OSJ22001.1"/>
    <property type="molecule type" value="Genomic_DNA"/>
</dbReference>
<feature type="transmembrane region" description="Helical" evidence="1">
    <location>
        <begin position="129"/>
        <end position="146"/>
    </location>
</feature>